<dbReference type="PANTHER" id="PTHR42718">
    <property type="entry name" value="MAJOR FACILITATOR SUPERFAMILY MULTIDRUG TRANSPORTER MFSC"/>
    <property type="match status" value="1"/>
</dbReference>
<feature type="transmembrane region" description="Helical" evidence="5">
    <location>
        <begin position="157"/>
        <end position="179"/>
    </location>
</feature>
<accession>A0ABP6ZXM3</accession>
<evidence type="ECO:0000256" key="5">
    <source>
        <dbReference type="SAM" id="Phobius"/>
    </source>
</evidence>
<name>A0ABP6ZXM3_9ACTN</name>
<feature type="transmembrane region" description="Helical" evidence="5">
    <location>
        <begin position="328"/>
        <end position="347"/>
    </location>
</feature>
<feature type="transmembrane region" description="Helical" evidence="5">
    <location>
        <begin position="219"/>
        <end position="239"/>
    </location>
</feature>
<dbReference type="PANTHER" id="PTHR42718:SF39">
    <property type="entry name" value="ACTINORHODIN TRANSPORTER-RELATED"/>
    <property type="match status" value="1"/>
</dbReference>
<evidence type="ECO:0000313" key="7">
    <source>
        <dbReference type="EMBL" id="GAA3621398.1"/>
    </source>
</evidence>
<feature type="transmembrane region" description="Helical" evidence="5">
    <location>
        <begin position="403"/>
        <end position="419"/>
    </location>
</feature>
<keyword evidence="4 5" id="KW-0472">Membrane</keyword>
<dbReference type="Pfam" id="PF07690">
    <property type="entry name" value="MFS_1"/>
    <property type="match status" value="1"/>
</dbReference>
<feature type="transmembrane region" description="Helical" evidence="5">
    <location>
        <begin position="431"/>
        <end position="451"/>
    </location>
</feature>
<keyword evidence="8" id="KW-1185">Reference proteome</keyword>
<feature type="transmembrane region" description="Helical" evidence="5">
    <location>
        <begin position="37"/>
        <end position="54"/>
    </location>
</feature>
<evidence type="ECO:0000256" key="3">
    <source>
        <dbReference type="ARBA" id="ARBA00022989"/>
    </source>
</evidence>
<evidence type="ECO:0000256" key="1">
    <source>
        <dbReference type="ARBA" id="ARBA00004651"/>
    </source>
</evidence>
<feature type="transmembrane region" description="Helical" evidence="5">
    <location>
        <begin position="191"/>
        <end position="213"/>
    </location>
</feature>
<dbReference type="PRINTS" id="PR01036">
    <property type="entry name" value="TCRTETB"/>
</dbReference>
<dbReference type="InterPro" id="IPR036259">
    <property type="entry name" value="MFS_trans_sf"/>
</dbReference>
<dbReference type="InterPro" id="IPR020846">
    <property type="entry name" value="MFS_dom"/>
</dbReference>
<feature type="transmembrane region" description="Helical" evidence="5">
    <location>
        <begin position="66"/>
        <end position="86"/>
    </location>
</feature>
<protein>
    <submittedName>
        <fullName evidence="7">MFS transporter</fullName>
    </submittedName>
</protein>
<feature type="transmembrane region" description="Helical" evidence="5">
    <location>
        <begin position="92"/>
        <end position="113"/>
    </location>
</feature>
<feature type="transmembrane region" description="Helical" evidence="5">
    <location>
        <begin position="294"/>
        <end position="316"/>
    </location>
</feature>
<sequence length="456" mass="46960">MLALTLVIGFMSLLDVTIVNVALPSIQTGLGAGNETVQWIVSGYALAFGLTLVAGGRLGDARGRRIMLMIGLIGFIASSAAVGFAPNAELVVAARLLQGAAAGLLTPQSSGLIQQLFSGRERGIAFGWFGTTVSIASATGPVLGGLLIAAFGEDRGWRTIFLVNVPIGLVALVLIWFWVPRRRRAADPAETRLDVVGALLLGAAVLCVLLPVVQAQSGVSWALAVLVGAPLFGWAFVAWERRVSAAGRPPLLDLALLRGTPGYASGIAVGTMYFTGFTGILLILSLFFQQAAGLTALQAGLLVTPWALGGAISSPIAGRLVARIGRMITVYAMLIMMSGIVALTLVLPPTPGQLRWPLLVLPLFVAGLGGGAVISPNITLSLNDVPPRMGGAAGAALQTGQRIGSAFGAALLVTAYHLGSARFDPAGGLRVALVCSLAVIAVALGLAVWDVRRRVA</sequence>
<keyword evidence="3 5" id="KW-1133">Transmembrane helix</keyword>
<dbReference type="Gene3D" id="1.20.1720.10">
    <property type="entry name" value="Multidrug resistance protein D"/>
    <property type="match status" value="1"/>
</dbReference>
<dbReference type="Gene3D" id="1.20.1250.20">
    <property type="entry name" value="MFS general substrate transporter like domains"/>
    <property type="match status" value="1"/>
</dbReference>
<feature type="transmembrane region" description="Helical" evidence="5">
    <location>
        <begin position="125"/>
        <end position="151"/>
    </location>
</feature>
<keyword evidence="2 5" id="KW-0812">Transmembrane</keyword>
<comment type="caution">
    <text evidence="7">The sequence shown here is derived from an EMBL/GenBank/DDBJ whole genome shotgun (WGS) entry which is preliminary data.</text>
</comment>
<dbReference type="InterPro" id="IPR005829">
    <property type="entry name" value="Sugar_transporter_CS"/>
</dbReference>
<dbReference type="PROSITE" id="PS50850">
    <property type="entry name" value="MFS"/>
    <property type="match status" value="1"/>
</dbReference>
<dbReference type="PROSITE" id="PS00217">
    <property type="entry name" value="SUGAR_TRANSPORT_2"/>
    <property type="match status" value="1"/>
</dbReference>
<organism evidence="7 8">
    <name type="scientific">Microlunatus ginsengisoli</name>
    <dbReference type="NCBI Taxonomy" id="363863"/>
    <lineage>
        <taxon>Bacteria</taxon>
        <taxon>Bacillati</taxon>
        <taxon>Actinomycetota</taxon>
        <taxon>Actinomycetes</taxon>
        <taxon>Propionibacteriales</taxon>
        <taxon>Propionibacteriaceae</taxon>
        <taxon>Microlunatus</taxon>
    </lineage>
</organism>
<dbReference type="Proteomes" id="UP001501490">
    <property type="component" value="Unassembled WGS sequence"/>
</dbReference>
<feature type="transmembrane region" description="Helical" evidence="5">
    <location>
        <begin position="359"/>
        <end position="382"/>
    </location>
</feature>
<comment type="subcellular location">
    <subcellularLocation>
        <location evidence="1">Cell membrane</location>
        <topology evidence="1">Multi-pass membrane protein</topology>
    </subcellularLocation>
</comment>
<proteinExistence type="predicted"/>
<evidence type="ECO:0000313" key="8">
    <source>
        <dbReference type="Proteomes" id="UP001501490"/>
    </source>
</evidence>
<dbReference type="EMBL" id="BAABAB010000016">
    <property type="protein sequence ID" value="GAA3621398.1"/>
    <property type="molecule type" value="Genomic_DNA"/>
</dbReference>
<gene>
    <name evidence="7" type="ORF">GCM10022236_24610</name>
</gene>
<dbReference type="CDD" id="cd17321">
    <property type="entry name" value="MFS_MMR_MDR_like"/>
    <property type="match status" value="1"/>
</dbReference>
<evidence type="ECO:0000256" key="4">
    <source>
        <dbReference type="ARBA" id="ARBA00023136"/>
    </source>
</evidence>
<dbReference type="SUPFAM" id="SSF103473">
    <property type="entry name" value="MFS general substrate transporter"/>
    <property type="match status" value="1"/>
</dbReference>
<dbReference type="RefSeq" id="WP_344804858.1">
    <property type="nucleotide sequence ID" value="NZ_BAABAB010000016.1"/>
</dbReference>
<feature type="transmembrane region" description="Helical" evidence="5">
    <location>
        <begin position="260"/>
        <end position="288"/>
    </location>
</feature>
<evidence type="ECO:0000256" key="2">
    <source>
        <dbReference type="ARBA" id="ARBA00022692"/>
    </source>
</evidence>
<dbReference type="InterPro" id="IPR011701">
    <property type="entry name" value="MFS"/>
</dbReference>
<feature type="domain" description="Major facilitator superfamily (MFS) profile" evidence="6">
    <location>
        <begin position="1"/>
        <end position="453"/>
    </location>
</feature>
<evidence type="ECO:0000259" key="6">
    <source>
        <dbReference type="PROSITE" id="PS50850"/>
    </source>
</evidence>
<reference evidence="8" key="1">
    <citation type="journal article" date="2019" name="Int. J. Syst. Evol. Microbiol.">
        <title>The Global Catalogue of Microorganisms (GCM) 10K type strain sequencing project: providing services to taxonomists for standard genome sequencing and annotation.</title>
        <authorList>
            <consortium name="The Broad Institute Genomics Platform"/>
            <consortium name="The Broad Institute Genome Sequencing Center for Infectious Disease"/>
            <person name="Wu L."/>
            <person name="Ma J."/>
        </authorList>
    </citation>
    <scope>NUCLEOTIDE SEQUENCE [LARGE SCALE GENOMIC DNA]</scope>
    <source>
        <strain evidence="8">JCM 16929</strain>
    </source>
</reference>